<organism evidence="5 6">
    <name type="scientific">Zostera marina</name>
    <name type="common">Eelgrass</name>
    <dbReference type="NCBI Taxonomy" id="29655"/>
    <lineage>
        <taxon>Eukaryota</taxon>
        <taxon>Viridiplantae</taxon>
        <taxon>Streptophyta</taxon>
        <taxon>Embryophyta</taxon>
        <taxon>Tracheophyta</taxon>
        <taxon>Spermatophyta</taxon>
        <taxon>Magnoliopsida</taxon>
        <taxon>Liliopsida</taxon>
        <taxon>Zosteraceae</taxon>
        <taxon>Zostera</taxon>
    </lineage>
</organism>
<dbReference type="AlphaFoldDB" id="A0A0K9PGJ9"/>
<dbReference type="PANTHER" id="PTHR33563">
    <property type="match status" value="1"/>
</dbReference>
<proteinExistence type="predicted"/>
<sequence length="405" mass="44718">MAQSSFSPSVSAAILHSSSNDANLRTGKRPFVKSHVAMCSSSHSKVPEIQNRVDKLVWVWTENKQVMTSALERGWDTFLFHSTDKSIADDWKSIALIRPLFIENSEIFDGKNKKVGVVCQVSSSQQLEIVNPDEVKTQNVVIGFEGEWQVIPAENIVAAFHGCEKTVFAIAKTSDEAQIFFQALERGFGGVVLKSEDVDEVLKLKDYLERRNNTTNILALTTATVTQVKVVGMGDRVCVDLCSLMQPGEGLLIGSFARGLFLVHSECFDSSYIPSRPFRVNAGPVHAYVAIPGGMTCYLSELEAGKEVIVVDRNGLQRTAVVGRIKIESRQLILVEAKEDSESQSHHSLFLQNAETVGLVCPLGENPERRLIPVTSLKARDKILLRLQGGARHTGIEIHEFIVEK</sequence>
<dbReference type="GO" id="GO:0003856">
    <property type="term" value="F:3-dehydroquinate synthase activity"/>
    <property type="evidence" value="ECO:0007669"/>
    <property type="project" value="InterPro"/>
</dbReference>
<dbReference type="Pfam" id="PF26558">
    <property type="entry name" value="DHQS_2nd"/>
    <property type="match status" value="1"/>
</dbReference>
<reference evidence="6" key="1">
    <citation type="journal article" date="2016" name="Nature">
        <title>The genome of the seagrass Zostera marina reveals angiosperm adaptation to the sea.</title>
        <authorList>
            <person name="Olsen J.L."/>
            <person name="Rouze P."/>
            <person name="Verhelst B."/>
            <person name="Lin Y.-C."/>
            <person name="Bayer T."/>
            <person name="Collen J."/>
            <person name="Dattolo E."/>
            <person name="De Paoli E."/>
            <person name="Dittami S."/>
            <person name="Maumus F."/>
            <person name="Michel G."/>
            <person name="Kersting A."/>
            <person name="Lauritano C."/>
            <person name="Lohaus R."/>
            <person name="Toepel M."/>
            <person name="Tonon T."/>
            <person name="Vanneste K."/>
            <person name="Amirebrahimi M."/>
            <person name="Brakel J."/>
            <person name="Bostroem C."/>
            <person name="Chovatia M."/>
            <person name="Grimwood J."/>
            <person name="Jenkins J.W."/>
            <person name="Jueterbock A."/>
            <person name="Mraz A."/>
            <person name="Stam W.T."/>
            <person name="Tice H."/>
            <person name="Bornberg-Bauer E."/>
            <person name="Green P.J."/>
            <person name="Pearson G.A."/>
            <person name="Procaccini G."/>
            <person name="Duarte C.M."/>
            <person name="Schmutz J."/>
            <person name="Reusch T.B.H."/>
            <person name="Van de Peer Y."/>
        </authorList>
    </citation>
    <scope>NUCLEOTIDE SEQUENCE [LARGE SCALE GENOMIC DNA]</scope>
    <source>
        <strain evidence="6">cv. Finnish</strain>
    </source>
</reference>
<evidence type="ECO:0000259" key="3">
    <source>
        <dbReference type="Pfam" id="PF01959"/>
    </source>
</evidence>
<evidence type="ECO:0000313" key="5">
    <source>
        <dbReference type="EMBL" id="KMZ68173.1"/>
    </source>
</evidence>
<dbReference type="PIRSF" id="PIRSF006655">
    <property type="entry name" value="DHQ_synth"/>
    <property type="match status" value="1"/>
</dbReference>
<protein>
    <submittedName>
        <fullName evidence="5">3-dehydroquinate synthase II</fullName>
    </submittedName>
</protein>
<evidence type="ECO:0000256" key="2">
    <source>
        <dbReference type="ARBA" id="ARBA00023141"/>
    </source>
</evidence>
<gene>
    <name evidence="5" type="ORF">ZOSMA_248G00120</name>
</gene>
<name>A0A0K9PGJ9_ZOSMR</name>
<dbReference type="GO" id="GO:0016491">
    <property type="term" value="F:oxidoreductase activity"/>
    <property type="evidence" value="ECO:0007669"/>
    <property type="project" value="InterPro"/>
</dbReference>
<comment type="caution">
    <text evidence="5">The sequence shown here is derived from an EMBL/GenBank/DDBJ whole genome shotgun (WGS) entry which is preliminary data.</text>
</comment>
<dbReference type="Proteomes" id="UP000036987">
    <property type="component" value="Unassembled WGS sequence"/>
</dbReference>
<keyword evidence="6" id="KW-1185">Reference proteome</keyword>
<evidence type="ECO:0000256" key="1">
    <source>
        <dbReference type="ARBA" id="ARBA00022605"/>
    </source>
</evidence>
<feature type="domain" description="3-dehydroquinate synthase N-terminal" evidence="3">
    <location>
        <begin position="55"/>
        <end position="207"/>
    </location>
</feature>
<keyword evidence="2" id="KW-0057">Aromatic amino acid biosynthesis</keyword>
<feature type="domain" description="3-dehydroquinate synthase C-terminal" evidence="4">
    <location>
        <begin position="223"/>
        <end position="405"/>
    </location>
</feature>
<evidence type="ECO:0000313" key="6">
    <source>
        <dbReference type="Proteomes" id="UP000036987"/>
    </source>
</evidence>
<dbReference type="STRING" id="29655.A0A0K9PGJ9"/>
<dbReference type="Pfam" id="PF01959">
    <property type="entry name" value="DHQS"/>
    <property type="match status" value="1"/>
</dbReference>
<evidence type="ECO:0000259" key="4">
    <source>
        <dbReference type="Pfam" id="PF26558"/>
    </source>
</evidence>
<dbReference type="PANTHER" id="PTHR33563:SF1">
    <property type="entry name" value="3-DEHYDROQUINATE SYNTHASE"/>
    <property type="match status" value="1"/>
</dbReference>
<dbReference type="GO" id="GO:0008652">
    <property type="term" value="P:amino acid biosynthetic process"/>
    <property type="evidence" value="ECO:0007669"/>
    <property type="project" value="UniProtKB-KW"/>
</dbReference>
<dbReference type="EMBL" id="LFYR01000861">
    <property type="protein sequence ID" value="KMZ68173.1"/>
    <property type="molecule type" value="Genomic_DNA"/>
</dbReference>
<keyword evidence="1" id="KW-0028">Amino-acid biosynthesis</keyword>
<dbReference type="OrthoDB" id="3275at2759"/>
<dbReference type="InterPro" id="IPR056179">
    <property type="entry name" value="DHQS_C"/>
</dbReference>
<dbReference type="InterPro" id="IPR030960">
    <property type="entry name" value="DHQS/DOIS_N"/>
</dbReference>
<dbReference type="OMA" id="HFGMAIK"/>
<dbReference type="GO" id="GO:0009073">
    <property type="term" value="P:aromatic amino acid family biosynthetic process"/>
    <property type="evidence" value="ECO:0007669"/>
    <property type="project" value="UniProtKB-KW"/>
</dbReference>
<accession>A0A0K9PGJ9</accession>
<dbReference type="InterPro" id="IPR002812">
    <property type="entry name" value="DHQS"/>
</dbReference>